<name>A0A1I0SSX3_9SPHI</name>
<dbReference type="SUPFAM" id="SSF51735">
    <property type="entry name" value="NAD(P)-binding Rossmann-fold domains"/>
    <property type="match status" value="1"/>
</dbReference>
<dbReference type="PANTHER" id="PTHR48079">
    <property type="entry name" value="PROTEIN YEEZ"/>
    <property type="match status" value="1"/>
</dbReference>
<reference evidence="3" key="1">
    <citation type="submission" date="2016-10" db="EMBL/GenBank/DDBJ databases">
        <authorList>
            <person name="Varghese N."/>
            <person name="Submissions S."/>
        </authorList>
    </citation>
    <scope>NUCLEOTIDE SEQUENCE [LARGE SCALE GENOMIC DNA]</scope>
    <source>
        <strain evidence="3">DSM 18130</strain>
    </source>
</reference>
<dbReference type="InterPro" id="IPR036291">
    <property type="entry name" value="NAD(P)-bd_dom_sf"/>
</dbReference>
<accession>A0A1I0SSX3</accession>
<evidence type="ECO:0000313" key="2">
    <source>
        <dbReference type="EMBL" id="SFA42604.1"/>
    </source>
</evidence>
<evidence type="ECO:0000259" key="1">
    <source>
        <dbReference type="Pfam" id="PF01370"/>
    </source>
</evidence>
<dbReference type="InterPro" id="IPR001509">
    <property type="entry name" value="Epimerase_deHydtase"/>
</dbReference>
<proteinExistence type="predicted"/>
<dbReference type="Gene3D" id="3.40.50.720">
    <property type="entry name" value="NAD(P)-binding Rossmann-like Domain"/>
    <property type="match status" value="1"/>
</dbReference>
<dbReference type="Proteomes" id="UP000198836">
    <property type="component" value="Unassembled WGS sequence"/>
</dbReference>
<dbReference type="PANTHER" id="PTHR48079:SF9">
    <property type="entry name" value="PUTATIVE-RELATED"/>
    <property type="match status" value="1"/>
</dbReference>
<dbReference type="CDD" id="cd05262">
    <property type="entry name" value="SDR_a7"/>
    <property type="match status" value="1"/>
</dbReference>
<keyword evidence="3" id="KW-1185">Reference proteome</keyword>
<dbReference type="Pfam" id="PF01370">
    <property type="entry name" value="Epimerase"/>
    <property type="match status" value="1"/>
</dbReference>
<feature type="domain" description="NAD-dependent epimerase/dehydratase" evidence="1">
    <location>
        <begin position="3"/>
        <end position="72"/>
    </location>
</feature>
<protein>
    <submittedName>
        <fullName evidence="2">Nucleoside-diphosphate-sugar epimerase</fullName>
    </submittedName>
</protein>
<dbReference type="OrthoDB" id="9807212at2"/>
<evidence type="ECO:0000313" key="3">
    <source>
        <dbReference type="Proteomes" id="UP000198836"/>
    </source>
</evidence>
<dbReference type="RefSeq" id="WP_090980922.1">
    <property type="nucleotide sequence ID" value="NZ_FOJM01000003.1"/>
</dbReference>
<organism evidence="2 3">
    <name type="scientific">Pedobacter suwonensis</name>
    <dbReference type="NCBI Taxonomy" id="332999"/>
    <lineage>
        <taxon>Bacteria</taxon>
        <taxon>Pseudomonadati</taxon>
        <taxon>Bacteroidota</taxon>
        <taxon>Sphingobacteriia</taxon>
        <taxon>Sphingobacteriales</taxon>
        <taxon>Sphingobacteriaceae</taxon>
        <taxon>Pedobacter</taxon>
    </lineage>
</organism>
<dbReference type="AlphaFoldDB" id="A0A1I0SSX3"/>
<sequence length="297" mass="31841">MKVFVTGATGFVGSAVVKELISAGYEVLGLARNEVAEKALVLAGAEVHKGDLEDLQRLQEGAKLADGVIHTGFIHDFSRFEAVCEIDRLAIEAIGSSLAGTNKPFIVTSGTLLVNPGILATEDMIPDYNGRNPRLASEKAVDTLAAKDIRVSVVRLSPSVHGEGDHHGFLPMLIDIARKTGLSAYIGDGENRWTGIHRLDAAKLYRLALEQATPGTRFHGVAEESIPLKAIAEAIGEQLGLPVVSIPKNEAAAHFGWFEHFAAVDGPASGRLTSELLNWEPQCSGLLEDLERGIYFK</sequence>
<dbReference type="STRING" id="332999.SAMN04488511_103104"/>
<dbReference type="GO" id="GO:0004029">
    <property type="term" value="F:aldehyde dehydrogenase (NAD+) activity"/>
    <property type="evidence" value="ECO:0007669"/>
    <property type="project" value="TreeGrafter"/>
</dbReference>
<dbReference type="EMBL" id="FOJM01000003">
    <property type="protein sequence ID" value="SFA42604.1"/>
    <property type="molecule type" value="Genomic_DNA"/>
</dbReference>
<dbReference type="GO" id="GO:0005737">
    <property type="term" value="C:cytoplasm"/>
    <property type="evidence" value="ECO:0007669"/>
    <property type="project" value="TreeGrafter"/>
</dbReference>
<dbReference type="InterPro" id="IPR051783">
    <property type="entry name" value="NAD(P)-dependent_oxidoreduct"/>
</dbReference>
<gene>
    <name evidence="2" type="ORF">SAMN04488511_103104</name>
</gene>